<feature type="region of interest" description="Disordered" evidence="26">
    <location>
        <begin position="1312"/>
        <end position="1338"/>
    </location>
</feature>
<evidence type="ECO:0000256" key="4">
    <source>
        <dbReference type="ARBA" id="ARBA00022475"/>
    </source>
</evidence>
<evidence type="ECO:0000256" key="5">
    <source>
        <dbReference type="ARBA" id="ARBA00022553"/>
    </source>
</evidence>
<keyword evidence="12 25" id="KW-0067">ATP-binding</keyword>
<proteinExistence type="predicted"/>
<dbReference type="FunFam" id="1.10.510.10:FF:001227">
    <property type="entry name" value="Tyrosine-protein kinase receptor"/>
    <property type="match status" value="1"/>
</dbReference>
<comment type="catalytic activity">
    <reaction evidence="22">
        <text>L-tyrosyl-[protein] + ATP = O-phospho-L-tyrosyl-[protein] + ADP + H(+)</text>
        <dbReference type="Rhea" id="RHEA:10596"/>
        <dbReference type="Rhea" id="RHEA-COMP:10136"/>
        <dbReference type="Rhea" id="RHEA-COMP:20101"/>
        <dbReference type="ChEBI" id="CHEBI:15378"/>
        <dbReference type="ChEBI" id="CHEBI:30616"/>
        <dbReference type="ChEBI" id="CHEBI:46858"/>
        <dbReference type="ChEBI" id="CHEBI:61978"/>
        <dbReference type="ChEBI" id="CHEBI:456216"/>
        <dbReference type="EC" id="2.7.10.1"/>
    </reaction>
</comment>
<evidence type="ECO:0000256" key="8">
    <source>
        <dbReference type="ARBA" id="ARBA00022729"/>
    </source>
</evidence>
<evidence type="ECO:0000256" key="10">
    <source>
        <dbReference type="ARBA" id="ARBA00022741"/>
    </source>
</evidence>
<keyword evidence="17" id="KW-1015">Disulfide bond</keyword>
<evidence type="ECO:0000256" key="19">
    <source>
        <dbReference type="ARBA" id="ARBA00023180"/>
    </source>
</evidence>
<feature type="compositionally biased region" description="Low complexity" evidence="26">
    <location>
        <begin position="1312"/>
        <end position="1325"/>
    </location>
</feature>
<dbReference type="Gene3D" id="1.10.510.10">
    <property type="entry name" value="Transferase(Phosphotransferase) domain 1"/>
    <property type="match status" value="1"/>
</dbReference>
<dbReference type="Gene3D" id="3.30.200.20">
    <property type="entry name" value="Phosphorylase Kinase, domain 1"/>
    <property type="match status" value="1"/>
</dbReference>
<evidence type="ECO:0000256" key="14">
    <source>
        <dbReference type="ARBA" id="ARBA00023040"/>
    </source>
</evidence>
<dbReference type="FunFam" id="3.40.50.2300:FF:000063">
    <property type="entry name" value="Gamma-aminobutyric acid type B receptor subunit"/>
    <property type="match status" value="1"/>
</dbReference>
<dbReference type="SUPFAM" id="SSF53822">
    <property type="entry name" value="Periplasmic binding protein-like I"/>
    <property type="match status" value="1"/>
</dbReference>
<evidence type="ECO:0000256" key="2">
    <source>
        <dbReference type="ARBA" id="ARBA00004651"/>
    </source>
</evidence>
<evidence type="ECO:0000256" key="15">
    <source>
        <dbReference type="ARBA" id="ARBA00023136"/>
    </source>
</evidence>
<evidence type="ECO:0000256" key="25">
    <source>
        <dbReference type="PROSITE-ProRule" id="PRU10141"/>
    </source>
</evidence>
<dbReference type="PROSITE" id="PS00109">
    <property type="entry name" value="PROTEIN_KINASE_TYR"/>
    <property type="match status" value="1"/>
</dbReference>
<comment type="function">
    <text evidence="23">Receptor for basic fibroblast growth factor.</text>
</comment>
<evidence type="ECO:0000256" key="23">
    <source>
        <dbReference type="ARBA" id="ARBA00056965"/>
    </source>
</evidence>
<evidence type="ECO:0000256" key="24">
    <source>
        <dbReference type="ARBA" id="ARBA00073785"/>
    </source>
</evidence>
<evidence type="ECO:0000256" key="20">
    <source>
        <dbReference type="ARBA" id="ARBA00023224"/>
    </source>
</evidence>
<evidence type="ECO:0000259" key="29">
    <source>
        <dbReference type="PROSITE" id="PS50011"/>
    </source>
</evidence>
<keyword evidence="16" id="KW-0829">Tyrosine-protein kinase</keyword>
<feature type="binding site" evidence="25">
    <location>
        <position position="952"/>
    </location>
    <ligand>
        <name>ATP</name>
        <dbReference type="ChEBI" id="CHEBI:30616"/>
    </ligand>
</feature>
<keyword evidence="8 28" id="KW-0732">Signal</keyword>
<dbReference type="OrthoDB" id="73209at2759"/>
<keyword evidence="15 27" id="KW-0472">Membrane</keyword>
<evidence type="ECO:0000256" key="17">
    <source>
        <dbReference type="ARBA" id="ARBA00023157"/>
    </source>
</evidence>
<feature type="chain" id="PRO_5030565691" description="Gamma-aminobutyric acid type B receptor subunit 2" evidence="28">
    <location>
        <begin position="25"/>
        <end position="1338"/>
    </location>
</feature>
<name>A0A7R8UGU4_HERIL</name>
<dbReference type="CDD" id="cd00192">
    <property type="entry name" value="PTKc"/>
    <property type="match status" value="1"/>
</dbReference>
<keyword evidence="18" id="KW-0675">Receptor</keyword>
<dbReference type="EC" id="2.7.10.1" evidence="3"/>
<evidence type="ECO:0000256" key="13">
    <source>
        <dbReference type="ARBA" id="ARBA00022989"/>
    </source>
</evidence>
<evidence type="ECO:0000256" key="11">
    <source>
        <dbReference type="ARBA" id="ARBA00022777"/>
    </source>
</evidence>
<comment type="subcellular location">
    <subcellularLocation>
        <location evidence="2">Cell membrane</location>
        <topology evidence="2">Multi-pass membrane protein</topology>
    </subcellularLocation>
    <subcellularLocation>
        <location evidence="1">Membrane</location>
        <topology evidence="1">Single-pass membrane protein</topology>
    </subcellularLocation>
</comment>
<evidence type="ECO:0000256" key="6">
    <source>
        <dbReference type="ARBA" id="ARBA00022679"/>
    </source>
</evidence>
<dbReference type="InterPro" id="IPR011009">
    <property type="entry name" value="Kinase-like_dom_sf"/>
</dbReference>
<dbReference type="InterPro" id="IPR020635">
    <property type="entry name" value="Tyr_kinase_cat_dom"/>
</dbReference>
<dbReference type="CDD" id="cd06366">
    <property type="entry name" value="PBP1_GABAb_receptor"/>
    <property type="match status" value="1"/>
</dbReference>
<dbReference type="GO" id="GO:0005886">
    <property type="term" value="C:plasma membrane"/>
    <property type="evidence" value="ECO:0007669"/>
    <property type="project" value="UniProtKB-SubCell"/>
</dbReference>
<evidence type="ECO:0000256" key="18">
    <source>
        <dbReference type="ARBA" id="ARBA00023170"/>
    </source>
</evidence>
<accession>A0A7R8UGU4</accession>
<protein>
    <recommendedName>
        <fullName evidence="24">Gamma-aminobutyric acid type B receptor subunit 2</fullName>
        <ecNumber evidence="3">2.7.10.1</ecNumber>
    </recommendedName>
</protein>
<evidence type="ECO:0000256" key="28">
    <source>
        <dbReference type="SAM" id="SignalP"/>
    </source>
</evidence>
<keyword evidence="9" id="KW-0677">Repeat</keyword>
<evidence type="ECO:0000256" key="22">
    <source>
        <dbReference type="ARBA" id="ARBA00051243"/>
    </source>
</evidence>
<dbReference type="Pfam" id="PF01094">
    <property type="entry name" value="ANF_receptor"/>
    <property type="match status" value="1"/>
</dbReference>
<dbReference type="GO" id="GO:0005524">
    <property type="term" value="F:ATP binding"/>
    <property type="evidence" value="ECO:0007669"/>
    <property type="project" value="UniProtKB-UniRule"/>
</dbReference>
<evidence type="ECO:0000256" key="1">
    <source>
        <dbReference type="ARBA" id="ARBA00004167"/>
    </source>
</evidence>
<dbReference type="PRINTS" id="PR00109">
    <property type="entry name" value="TYRKINASE"/>
</dbReference>
<dbReference type="PROSITE" id="PS00107">
    <property type="entry name" value="PROTEIN_KINASE_ATP"/>
    <property type="match status" value="1"/>
</dbReference>
<dbReference type="PRINTS" id="PR01176">
    <property type="entry name" value="GABABRECEPTR"/>
</dbReference>
<dbReference type="EMBL" id="LR899009">
    <property type="protein sequence ID" value="CAD7079762.1"/>
    <property type="molecule type" value="Genomic_DNA"/>
</dbReference>
<dbReference type="InterPro" id="IPR001828">
    <property type="entry name" value="ANF_lig-bd_rcpt"/>
</dbReference>
<keyword evidence="21" id="KW-0393">Immunoglobulin domain</keyword>
<dbReference type="FunFam" id="3.30.200.20:FF:000593">
    <property type="entry name" value="Predicted protein"/>
    <property type="match status" value="1"/>
</dbReference>
<dbReference type="Pfam" id="PF07714">
    <property type="entry name" value="PK_Tyr_Ser-Thr"/>
    <property type="match status" value="1"/>
</dbReference>
<feature type="domain" description="Protein kinase" evidence="29">
    <location>
        <begin position="920"/>
        <end position="1192"/>
    </location>
</feature>
<dbReference type="PROSITE" id="PS50011">
    <property type="entry name" value="PROTEIN_KINASE_DOM"/>
    <property type="match status" value="1"/>
</dbReference>
<feature type="region of interest" description="Disordered" evidence="26">
    <location>
        <begin position="1245"/>
        <end position="1270"/>
    </location>
</feature>
<feature type="signal peptide" evidence="28">
    <location>
        <begin position="1"/>
        <end position="24"/>
    </location>
</feature>
<dbReference type="Proteomes" id="UP000594454">
    <property type="component" value="Chromosome 1"/>
</dbReference>
<feature type="transmembrane region" description="Helical" evidence="27">
    <location>
        <begin position="855"/>
        <end position="877"/>
    </location>
</feature>
<sequence>MQGYADMKPTKLLAVSILVLSVLTAFTGHCLPEIAEKHDTNESELYNFRCFNENDPVRYYNFMGTSNDIVGIQVSKRPTHQLMSRIFAIFLREILGYRNVKLVDLHVPGKIAYDNLLTTMYNLVAPFATWQVPILDLEVWVPPDFLVTRPPRIADAGQATSPGRFGLFVPVNLLNDIDPVNVQSIMHYSTFKNTSSQYYKQFRIDGFILTQLEKKFGTEQKFIASDCQSINCVTFLSGHYIDTAFIENHIQELHLYANVFWFGDKLDEAIDWLLENVYQNHSRHYRKSMKFAVLHWTPSEIINAKVEYKALTMPRCEEMQTTQTTLCKYELTPLYKYYSVALRDANKAHFALDKFYVEQYDLYRMLSDIKDLRINSTESSEAEIYDRVACSWLHDNRKTYSEWLIKDKMELLIGGIFPFTGTGDAYKNLEPAAQKAVEAVNANSTILPNVKLRIRISDGQCRSDIVMKYFIHYFNLLTENPFLGVLGPACSETVEPIAGISKHVRMPVVSYSAEGATFTDRANYPYFFRTIGSNRQYEAVYVKLMQHLKWKRVAALTEDGQKYTDYIPHLETQLKQFNMELILNKKFPKDISTAEMRRHLLDMKRKNAKIIIGDIYNDIAQVVMCEAYHLKMTSKDGYVWFLPVWLSKIWIVNNELKLMQNVSCTAEQLYTAINGHFSLAHSAFASNDTIMQENRNVSQWLDDFSKTVNSTELSDYTGFAYDAVWVYALAADKLLREDPSATDDLRAPDVVNRFVDIIWKTDFNGVSGRIRFGEGGSRISTINILQWAYGQFRKIGQYVPHVDEKGFKIIGGNLELNESKIVWLQNHEKPTDGAFVCKMQALADLLDTDCDNVTLIIITISCLLFVTIVSMASFMFWKRQYDMKLKQSAKVMKNFGIDLLSPSANMTNTLDKWEIPKEKVVINRRLGEGAFGTVYGGEAQFNDGGWTAVAVKTLKSGASTEDRLDFLSEAEAMKRFDHKNIIKLLGVCLQSEPIYTIMEFMLYGDLKTFLLARRHLVYEKTTEDSDISPKRLTMMALDVVRGLSYLADMKYVHRDIACRNCLVNAQKVVKLGDFGMARPMFESDYYRFNRKGMLPVRWMAPESLALGVFTPASDVWSFGVLLYEIITFGSFPYQGLTNNEVLDYIKNGKTIQIPAGIKPHLEGLMKACWSQDYKKRPSPSEIVEYISNYPRLLTPCLDVPISSVEMPETESDQMELLPRLRKRINSGQQTLDILTRSAAINNFDQPTANDIRPPENSISVKNLNVPPDSMSTDDTNINIYSPMEPLLRSNPEVSSSNLSLKRYVPMYVIGKKASNSPKNSPKNSPIDIENPCQDNTIL</sequence>
<keyword evidence="10 25" id="KW-0547">Nucleotide-binding</keyword>
<keyword evidence="5" id="KW-0597">Phosphoprotein</keyword>
<keyword evidence="7 27" id="KW-0812">Transmembrane</keyword>
<evidence type="ECO:0000256" key="12">
    <source>
        <dbReference type="ARBA" id="ARBA00022840"/>
    </source>
</evidence>
<evidence type="ECO:0000256" key="7">
    <source>
        <dbReference type="ARBA" id="ARBA00022692"/>
    </source>
</evidence>
<organism evidence="30 31">
    <name type="scientific">Hermetia illucens</name>
    <name type="common">Black soldier fly</name>
    <dbReference type="NCBI Taxonomy" id="343691"/>
    <lineage>
        <taxon>Eukaryota</taxon>
        <taxon>Metazoa</taxon>
        <taxon>Ecdysozoa</taxon>
        <taxon>Arthropoda</taxon>
        <taxon>Hexapoda</taxon>
        <taxon>Insecta</taxon>
        <taxon>Pterygota</taxon>
        <taxon>Neoptera</taxon>
        <taxon>Endopterygota</taxon>
        <taxon>Diptera</taxon>
        <taxon>Brachycera</taxon>
        <taxon>Stratiomyomorpha</taxon>
        <taxon>Stratiomyidae</taxon>
        <taxon>Hermetiinae</taxon>
        <taxon>Hermetia</taxon>
    </lineage>
</organism>
<evidence type="ECO:0000256" key="26">
    <source>
        <dbReference type="SAM" id="MobiDB-lite"/>
    </source>
</evidence>
<dbReference type="GO" id="GO:0004714">
    <property type="term" value="F:transmembrane receptor protein tyrosine kinase activity"/>
    <property type="evidence" value="ECO:0007669"/>
    <property type="project" value="UniProtKB-EC"/>
</dbReference>
<evidence type="ECO:0000313" key="31">
    <source>
        <dbReference type="Proteomes" id="UP000594454"/>
    </source>
</evidence>
<dbReference type="InterPro" id="IPR028082">
    <property type="entry name" value="Peripla_BP_I"/>
</dbReference>
<keyword evidence="19" id="KW-0325">Glycoprotein</keyword>
<dbReference type="GO" id="GO:0007169">
    <property type="term" value="P:cell surface receptor protein tyrosine kinase signaling pathway"/>
    <property type="evidence" value="ECO:0007669"/>
    <property type="project" value="TreeGrafter"/>
</dbReference>
<keyword evidence="6" id="KW-0808">Transferase</keyword>
<evidence type="ECO:0000313" key="30">
    <source>
        <dbReference type="EMBL" id="CAD7079762.1"/>
    </source>
</evidence>
<keyword evidence="31" id="KW-1185">Reference proteome</keyword>
<dbReference type="SMART" id="SM00220">
    <property type="entry name" value="S_TKc"/>
    <property type="match status" value="1"/>
</dbReference>
<evidence type="ECO:0000256" key="3">
    <source>
        <dbReference type="ARBA" id="ARBA00011902"/>
    </source>
</evidence>
<dbReference type="InterPro" id="IPR000719">
    <property type="entry name" value="Prot_kinase_dom"/>
</dbReference>
<dbReference type="InParanoid" id="A0A7R8UGU4"/>
<dbReference type="InterPro" id="IPR001245">
    <property type="entry name" value="Ser-Thr/Tyr_kinase_cat_dom"/>
</dbReference>
<dbReference type="InterPro" id="IPR050122">
    <property type="entry name" value="RTK"/>
</dbReference>
<evidence type="ECO:0000256" key="21">
    <source>
        <dbReference type="ARBA" id="ARBA00023319"/>
    </source>
</evidence>
<dbReference type="InterPro" id="IPR008266">
    <property type="entry name" value="Tyr_kinase_AS"/>
</dbReference>
<gene>
    <name evidence="30" type="ORF">HERILL_LOCUS2962</name>
</gene>
<keyword evidence="11" id="KW-0418">Kinase</keyword>
<dbReference type="GO" id="GO:0004930">
    <property type="term" value="F:G protein-coupled receptor activity"/>
    <property type="evidence" value="ECO:0007669"/>
    <property type="project" value="UniProtKB-KW"/>
</dbReference>
<dbReference type="OMA" id="NDTGCKY"/>
<keyword evidence="20" id="KW-0807">Transducer</keyword>
<dbReference type="GO" id="GO:0043235">
    <property type="term" value="C:receptor complex"/>
    <property type="evidence" value="ECO:0007669"/>
    <property type="project" value="TreeGrafter"/>
</dbReference>
<dbReference type="Gene3D" id="3.40.50.2300">
    <property type="match status" value="2"/>
</dbReference>
<evidence type="ECO:0000256" key="16">
    <source>
        <dbReference type="ARBA" id="ARBA00023137"/>
    </source>
</evidence>
<dbReference type="PANTHER" id="PTHR24416:SF489">
    <property type="entry name" value="PROTEIN KINASE DOMAIN-CONTAINING PROTEIN"/>
    <property type="match status" value="1"/>
</dbReference>
<evidence type="ECO:0000256" key="27">
    <source>
        <dbReference type="SAM" id="Phobius"/>
    </source>
</evidence>
<evidence type="ECO:0000256" key="9">
    <source>
        <dbReference type="ARBA" id="ARBA00022737"/>
    </source>
</evidence>
<dbReference type="SMART" id="SM00219">
    <property type="entry name" value="TyrKc"/>
    <property type="match status" value="1"/>
</dbReference>
<dbReference type="SUPFAM" id="SSF56112">
    <property type="entry name" value="Protein kinase-like (PK-like)"/>
    <property type="match status" value="1"/>
</dbReference>
<keyword evidence="14" id="KW-0297">G-protein coupled receptor</keyword>
<dbReference type="PANTHER" id="PTHR24416">
    <property type="entry name" value="TYROSINE-PROTEIN KINASE RECEPTOR"/>
    <property type="match status" value="1"/>
</dbReference>
<keyword evidence="13 27" id="KW-1133">Transmembrane helix</keyword>
<reference evidence="30 31" key="1">
    <citation type="submission" date="2020-11" db="EMBL/GenBank/DDBJ databases">
        <authorList>
            <person name="Wallbank WR R."/>
            <person name="Pardo Diaz C."/>
            <person name="Kozak K."/>
            <person name="Martin S."/>
            <person name="Jiggins C."/>
            <person name="Moest M."/>
            <person name="Warren A I."/>
            <person name="Generalovic N T."/>
            <person name="Byers J.R.P. K."/>
            <person name="Montejo-Kovacevich G."/>
            <person name="Yen C E."/>
        </authorList>
    </citation>
    <scope>NUCLEOTIDE SEQUENCE [LARGE SCALE GENOMIC DNA]</scope>
</reference>
<keyword evidence="4" id="KW-1003">Cell membrane</keyword>
<dbReference type="InterPro" id="IPR017441">
    <property type="entry name" value="Protein_kinase_ATP_BS"/>
</dbReference>